<accession>A0A286RBX2</accession>
<evidence type="ECO:0000313" key="3">
    <source>
        <dbReference type="Proteomes" id="UP000215086"/>
    </source>
</evidence>
<dbReference type="RefSeq" id="WP_157731662.1">
    <property type="nucleotide sequence ID" value="NZ_CP018477.1"/>
</dbReference>
<name>A0A286RBX2_9BACT</name>
<dbReference type="PANTHER" id="PTHR12110">
    <property type="entry name" value="HYDROXYPYRUVATE ISOMERASE"/>
    <property type="match status" value="1"/>
</dbReference>
<reference evidence="2 3" key="1">
    <citation type="journal article" name="Front. Microbiol.">
        <title>Sugar Metabolism of the First Thermophilic Planctomycete Thermogutta terrifontis: Comparative Genomic and Transcriptomic Approaches.</title>
        <authorList>
            <person name="Elcheninov A.G."/>
            <person name="Menzel P."/>
            <person name="Gudbergsdottir S.R."/>
            <person name="Slesarev A.I."/>
            <person name="Kadnikov V.V."/>
            <person name="Krogh A."/>
            <person name="Bonch-Osmolovskaya E.A."/>
            <person name="Peng X."/>
            <person name="Kublanov I.V."/>
        </authorList>
    </citation>
    <scope>NUCLEOTIDE SEQUENCE [LARGE SCALE GENOMIC DNA]</scope>
    <source>
        <strain evidence="2 3">R1</strain>
    </source>
</reference>
<dbReference type="InterPro" id="IPR050312">
    <property type="entry name" value="IolE/XylAMocC-like"/>
</dbReference>
<organism evidence="2 3">
    <name type="scientific">Thermogutta terrifontis</name>
    <dbReference type="NCBI Taxonomy" id="1331910"/>
    <lineage>
        <taxon>Bacteria</taxon>
        <taxon>Pseudomonadati</taxon>
        <taxon>Planctomycetota</taxon>
        <taxon>Planctomycetia</taxon>
        <taxon>Pirellulales</taxon>
        <taxon>Thermoguttaceae</taxon>
        <taxon>Thermogutta</taxon>
    </lineage>
</organism>
<dbReference type="EMBL" id="CP018477">
    <property type="protein sequence ID" value="ASV73459.1"/>
    <property type="molecule type" value="Genomic_DNA"/>
</dbReference>
<sequence length="270" mass="30737">MAWPFLRIGNQTAFSASDPTDPYRFAVEHGFDAFEWFNDKRHGWGWCQEDADEYDRRQIRQTGEEKHIAYSVHARCQADITTPEGREDVLRSIQFANDIGAKLVNIYFHGTQGVQGFAEALRPIVEAAAPAQIKISVENTVFVGPEEFNDLFAFLREKEWYVPGQVGLCFDMGHANLCSATRNNYVGFLEKLSSDVPIVHLHVHENWGDGDSHLPLFTGPAGMDDTGVRAMFRILKERGYDGLIIMEQWPQPAEQLLHTRQRLKELLLSL</sequence>
<dbReference type="AlphaFoldDB" id="A0A286RBX2"/>
<dbReference type="KEGG" id="ttf:THTE_0857"/>
<dbReference type="PANTHER" id="PTHR12110:SF53">
    <property type="entry name" value="BLR5974 PROTEIN"/>
    <property type="match status" value="1"/>
</dbReference>
<dbReference type="Gene3D" id="3.20.20.150">
    <property type="entry name" value="Divalent-metal-dependent TIM barrel enzymes"/>
    <property type="match status" value="1"/>
</dbReference>
<dbReference type="OrthoDB" id="9801960at2"/>
<proteinExistence type="predicted"/>
<dbReference type="Pfam" id="PF01261">
    <property type="entry name" value="AP_endonuc_2"/>
    <property type="match status" value="1"/>
</dbReference>
<dbReference type="Proteomes" id="UP000215086">
    <property type="component" value="Chromosome"/>
</dbReference>
<feature type="domain" description="Xylose isomerase-like TIM barrel" evidence="1">
    <location>
        <begin position="24"/>
        <end position="264"/>
    </location>
</feature>
<keyword evidence="3" id="KW-1185">Reference proteome</keyword>
<dbReference type="InterPro" id="IPR013022">
    <property type="entry name" value="Xyl_isomerase-like_TIM-brl"/>
</dbReference>
<dbReference type="InterPro" id="IPR036237">
    <property type="entry name" value="Xyl_isomerase-like_sf"/>
</dbReference>
<protein>
    <recommendedName>
        <fullName evidence="1">Xylose isomerase-like TIM barrel domain-containing protein</fullName>
    </recommendedName>
</protein>
<gene>
    <name evidence="2" type="ORF">THTE_0857</name>
</gene>
<dbReference type="SUPFAM" id="SSF51658">
    <property type="entry name" value="Xylose isomerase-like"/>
    <property type="match status" value="1"/>
</dbReference>
<evidence type="ECO:0000259" key="1">
    <source>
        <dbReference type="Pfam" id="PF01261"/>
    </source>
</evidence>
<evidence type="ECO:0000313" key="2">
    <source>
        <dbReference type="EMBL" id="ASV73459.1"/>
    </source>
</evidence>